<feature type="domain" description="Beta-mannosidase-like galactose-binding" evidence="13">
    <location>
        <begin position="31"/>
        <end position="208"/>
    </location>
</feature>
<keyword evidence="5 11" id="KW-0732">Signal</keyword>
<feature type="signal peptide" evidence="11">
    <location>
        <begin position="1"/>
        <end position="16"/>
    </location>
</feature>
<proteinExistence type="inferred from homology"/>
<feature type="domain" description="Beta-mannosidase Ig-fold" evidence="12">
    <location>
        <begin position="798"/>
        <end position="861"/>
    </location>
</feature>
<dbReference type="InterPro" id="IPR017853">
    <property type="entry name" value="GH"/>
</dbReference>
<evidence type="ECO:0000256" key="1">
    <source>
        <dbReference type="ARBA" id="ARBA00000829"/>
    </source>
</evidence>
<evidence type="ECO:0000256" key="11">
    <source>
        <dbReference type="SAM" id="SignalP"/>
    </source>
</evidence>
<keyword evidence="15" id="KW-1185">Reference proteome</keyword>
<gene>
    <name evidence="14" type="ORF">ANCCAN_02254</name>
</gene>
<dbReference type="STRING" id="29170.A0A368H8E7"/>
<dbReference type="FunFam" id="2.60.120.260:FF:000060">
    <property type="entry name" value="Probable beta-mannosidase"/>
    <property type="match status" value="1"/>
</dbReference>
<dbReference type="OrthoDB" id="2866996at2759"/>
<evidence type="ECO:0000313" key="15">
    <source>
        <dbReference type="Proteomes" id="UP000252519"/>
    </source>
</evidence>
<evidence type="ECO:0000256" key="7">
    <source>
        <dbReference type="ARBA" id="ARBA00023180"/>
    </source>
</evidence>
<dbReference type="PANTHER" id="PTHR43730:SF1">
    <property type="entry name" value="BETA-MANNOSIDASE"/>
    <property type="match status" value="1"/>
</dbReference>
<evidence type="ECO:0000256" key="8">
    <source>
        <dbReference type="ARBA" id="ARBA00023228"/>
    </source>
</evidence>
<dbReference type="Gene3D" id="3.20.20.80">
    <property type="entry name" value="Glycosidases"/>
    <property type="match status" value="2"/>
</dbReference>
<dbReference type="GO" id="GO:0005764">
    <property type="term" value="C:lysosome"/>
    <property type="evidence" value="ECO:0007669"/>
    <property type="project" value="UniProtKB-SubCell"/>
</dbReference>
<evidence type="ECO:0000256" key="10">
    <source>
        <dbReference type="ARBA" id="ARBA00033445"/>
    </source>
</evidence>
<feature type="chain" id="PRO_5016596190" description="beta-mannosidase" evidence="11">
    <location>
        <begin position="17"/>
        <end position="865"/>
    </location>
</feature>
<dbReference type="EMBL" id="JOJR01000012">
    <property type="protein sequence ID" value="RCN51587.1"/>
    <property type="molecule type" value="Genomic_DNA"/>
</dbReference>
<sequence length="865" mass="99059">MSAVIIFLLSFLPVLSANVALFEITDLQGQWKFYNSNKTVNGRGVVPGDIFSDLHRLGIIPDPLFADNHLHLRWISSENWTYSKTFEVDRGILEHSSLVLRLKGIDTVSKVFLNGVSLLRTNNQFVEYFVDIAGILGERNVIEFQFISPVLFAEMKSKDYQKSHGHLVPPVCPPAIYHGECHPNFIRKAQYSFAWDWGPSFPTIGIWKPIDIVAFDGYFVDDISWTTERTSESWLIHGDARVFVDYSAVNITIRVAIEELDIDKELVYNISAGAEPAVLNFDIAIPTGNVELWWPNGQGQQKLYTMTLVAGEQKISCRIAFRHIELVQDYVDENHKDKGRHFYFKLNDRPIFLKGMNTLRVWGGGIYESEEFYEYADEKGILLWQDLMFACALYPTSDDFLDSVRTEMQQQVWRIKRHPSVLVWAGNNENEIAIRTHWWSVANYTESKQVEDYTVLYSGIIKPMVEGSDPYRPFLLSSPSNGVRTEEEGGVSTNPGDPRFGDIHFYDEIVNLWRDGSYLTPRCATEYGVQSLPFGSTMLKHIEASEWFYTSEQLQRRQHHPGGVLTNLLTVFTHFPIPFQCPQSLSNLHQCDYLTSPAFIDRFAYYSQAQQAITYKTQTEHYRRFQNLLLPSGLGNTMCALYWQLNDVWAAPTWSSIDVDLNWKMVHYEARRFFAPVIVAVYSVGFNDIGVTIVNDSPTKITAKVVIDMLAWTNRFDPVYSEEQVINIDPLSAKQLKLSKQKMWGTSDADFLIRARLFNSSGDPIAPESVLLPEKMYEVDFNTFGDVSISEFKKIDPYTYTLTINATAISPFTWISVNKPFLGWFTDNAFAMTKPSYTVSLKLKEPLELQKKDFYVCNLKNCGAL</sequence>
<dbReference type="InterPro" id="IPR013783">
    <property type="entry name" value="Ig-like_fold"/>
</dbReference>
<dbReference type="FunFam" id="3.20.20.80:FF:000050">
    <property type="entry name" value="Beta-mannosidase B"/>
    <property type="match status" value="1"/>
</dbReference>
<dbReference type="SUPFAM" id="SSF49303">
    <property type="entry name" value="beta-Galactosidase/glucuronidase domain"/>
    <property type="match status" value="1"/>
</dbReference>
<organism evidence="14 15">
    <name type="scientific">Ancylostoma caninum</name>
    <name type="common">Dog hookworm</name>
    <dbReference type="NCBI Taxonomy" id="29170"/>
    <lineage>
        <taxon>Eukaryota</taxon>
        <taxon>Metazoa</taxon>
        <taxon>Ecdysozoa</taxon>
        <taxon>Nematoda</taxon>
        <taxon>Chromadorea</taxon>
        <taxon>Rhabditida</taxon>
        <taxon>Rhabditina</taxon>
        <taxon>Rhabditomorpha</taxon>
        <taxon>Strongyloidea</taxon>
        <taxon>Ancylostomatidae</taxon>
        <taxon>Ancylostomatinae</taxon>
        <taxon>Ancylostoma</taxon>
    </lineage>
</organism>
<comment type="similarity">
    <text evidence="3">Belongs to the glycosyl hydrolase 2 family.</text>
</comment>
<dbReference type="InterPro" id="IPR041625">
    <property type="entry name" value="Beta-mannosidase_Ig"/>
</dbReference>
<evidence type="ECO:0000313" key="14">
    <source>
        <dbReference type="EMBL" id="RCN51587.1"/>
    </source>
</evidence>
<dbReference type="Pfam" id="PF22666">
    <property type="entry name" value="Glyco_hydro_2_N2"/>
    <property type="match status" value="1"/>
</dbReference>
<dbReference type="PANTHER" id="PTHR43730">
    <property type="entry name" value="BETA-MANNOSIDASE"/>
    <property type="match status" value="1"/>
</dbReference>
<keyword evidence="7" id="KW-0325">Glycoprotein</keyword>
<dbReference type="Gene3D" id="2.60.120.260">
    <property type="entry name" value="Galactose-binding domain-like"/>
    <property type="match status" value="1"/>
</dbReference>
<keyword evidence="8" id="KW-0458">Lysosome</keyword>
<evidence type="ECO:0000259" key="13">
    <source>
        <dbReference type="Pfam" id="PF22666"/>
    </source>
</evidence>
<evidence type="ECO:0000256" key="6">
    <source>
        <dbReference type="ARBA" id="ARBA00022801"/>
    </source>
</evidence>
<evidence type="ECO:0000256" key="2">
    <source>
        <dbReference type="ARBA" id="ARBA00004371"/>
    </source>
</evidence>
<dbReference type="GO" id="GO:0004567">
    <property type="term" value="F:beta-mannosidase activity"/>
    <property type="evidence" value="ECO:0007669"/>
    <property type="project" value="UniProtKB-EC"/>
</dbReference>
<name>A0A368H8E7_ANCCA</name>
<dbReference type="InterPro" id="IPR054593">
    <property type="entry name" value="Beta-mannosidase-like_N2"/>
</dbReference>
<dbReference type="AlphaFoldDB" id="A0A368H8E7"/>
<comment type="caution">
    <text evidence="14">The sequence shown here is derived from an EMBL/GenBank/DDBJ whole genome shotgun (WGS) entry which is preliminary data.</text>
</comment>
<dbReference type="InterPro" id="IPR050887">
    <property type="entry name" value="Beta-mannosidase_GH2"/>
</dbReference>
<protein>
    <recommendedName>
        <fullName evidence="4">beta-mannosidase</fullName>
        <ecNumber evidence="4">3.2.1.25</ecNumber>
    </recommendedName>
    <alternativeName>
        <fullName evidence="10">Mannanase</fullName>
    </alternativeName>
</protein>
<accession>A0A368H8E7</accession>
<keyword evidence="9" id="KW-0326">Glycosidase</keyword>
<dbReference type="Proteomes" id="UP000252519">
    <property type="component" value="Unassembled WGS sequence"/>
</dbReference>
<dbReference type="EC" id="3.2.1.25" evidence="4"/>
<evidence type="ECO:0000256" key="9">
    <source>
        <dbReference type="ARBA" id="ARBA00023295"/>
    </source>
</evidence>
<keyword evidence="6" id="KW-0378">Hydrolase</keyword>
<evidence type="ECO:0000256" key="4">
    <source>
        <dbReference type="ARBA" id="ARBA00012754"/>
    </source>
</evidence>
<evidence type="ECO:0000256" key="3">
    <source>
        <dbReference type="ARBA" id="ARBA00007401"/>
    </source>
</evidence>
<dbReference type="Gene3D" id="2.60.40.10">
    <property type="entry name" value="Immunoglobulins"/>
    <property type="match status" value="2"/>
</dbReference>
<dbReference type="InterPro" id="IPR008979">
    <property type="entry name" value="Galactose-bd-like_sf"/>
</dbReference>
<dbReference type="SUPFAM" id="SSF51445">
    <property type="entry name" value="(Trans)glycosidases"/>
    <property type="match status" value="1"/>
</dbReference>
<dbReference type="InterPro" id="IPR036156">
    <property type="entry name" value="Beta-gal/glucu_dom_sf"/>
</dbReference>
<evidence type="ECO:0000259" key="12">
    <source>
        <dbReference type="Pfam" id="PF17753"/>
    </source>
</evidence>
<comment type="subcellular location">
    <subcellularLocation>
        <location evidence="2">Lysosome</location>
    </subcellularLocation>
</comment>
<evidence type="ECO:0000256" key="5">
    <source>
        <dbReference type="ARBA" id="ARBA00022729"/>
    </source>
</evidence>
<dbReference type="SUPFAM" id="SSF49785">
    <property type="entry name" value="Galactose-binding domain-like"/>
    <property type="match status" value="1"/>
</dbReference>
<dbReference type="GO" id="GO:0006516">
    <property type="term" value="P:glycoprotein catabolic process"/>
    <property type="evidence" value="ECO:0007669"/>
    <property type="project" value="TreeGrafter"/>
</dbReference>
<dbReference type="Pfam" id="PF17753">
    <property type="entry name" value="Ig_mannosidase"/>
    <property type="match status" value="1"/>
</dbReference>
<reference evidence="14 15" key="1">
    <citation type="submission" date="2014-10" db="EMBL/GenBank/DDBJ databases">
        <title>Draft genome of the hookworm Ancylostoma caninum.</title>
        <authorList>
            <person name="Mitreva M."/>
        </authorList>
    </citation>
    <scope>NUCLEOTIDE SEQUENCE [LARGE SCALE GENOMIC DNA]</scope>
    <source>
        <strain evidence="14 15">Baltimore</strain>
    </source>
</reference>
<comment type="catalytic activity">
    <reaction evidence="1">
        <text>Hydrolysis of terminal, non-reducing beta-D-mannose residues in beta-D-mannosides.</text>
        <dbReference type="EC" id="3.2.1.25"/>
    </reaction>
</comment>